<proteinExistence type="predicted"/>
<evidence type="ECO:0000313" key="1">
    <source>
        <dbReference type="EMBL" id="QGQ97013.1"/>
    </source>
</evidence>
<keyword evidence="2" id="KW-1185">Reference proteome</keyword>
<accession>A0A6B8RNA1</accession>
<dbReference type="KEGG" id="ppsc:EHS13_20050"/>
<dbReference type="EMBL" id="CP034235">
    <property type="protein sequence ID" value="QGQ97013.1"/>
    <property type="molecule type" value="Genomic_DNA"/>
</dbReference>
<dbReference type="OrthoDB" id="2686226at2"/>
<protein>
    <submittedName>
        <fullName evidence="1">Helix-turn-helix domain-containing protein</fullName>
    </submittedName>
</protein>
<evidence type="ECO:0000313" key="2">
    <source>
        <dbReference type="Proteomes" id="UP000426246"/>
    </source>
</evidence>
<reference evidence="2" key="1">
    <citation type="submission" date="2018-11" db="EMBL/GenBank/DDBJ databases">
        <title>Complete genome sequence of Paenibacillus sp. ML311-T8.</title>
        <authorList>
            <person name="Nam Y.-D."/>
            <person name="Kang J."/>
            <person name="Chung W.-H."/>
            <person name="Park Y.S."/>
        </authorList>
    </citation>
    <scope>NUCLEOTIDE SEQUENCE [LARGE SCALE GENOMIC DNA]</scope>
    <source>
        <strain evidence="2">ML311-T8</strain>
    </source>
</reference>
<organism evidence="1 2">
    <name type="scientific">Paenibacillus psychroresistens</name>
    <dbReference type="NCBI Taxonomy" id="1778678"/>
    <lineage>
        <taxon>Bacteria</taxon>
        <taxon>Bacillati</taxon>
        <taxon>Bacillota</taxon>
        <taxon>Bacilli</taxon>
        <taxon>Bacillales</taxon>
        <taxon>Paenibacillaceae</taxon>
        <taxon>Paenibacillus</taxon>
    </lineage>
</organism>
<name>A0A6B8RNA1_9BACL</name>
<dbReference type="RefSeq" id="WP_155702111.1">
    <property type="nucleotide sequence ID" value="NZ_CP034235.1"/>
</dbReference>
<gene>
    <name evidence="1" type="ORF">EHS13_20050</name>
</gene>
<dbReference type="AlphaFoldDB" id="A0A6B8RNA1"/>
<dbReference type="Proteomes" id="UP000426246">
    <property type="component" value="Chromosome"/>
</dbReference>
<sequence>MRIYKKPPEPNPSSNTLTTRLVTEEEAAKLGIPFKGVSVFNGKPLTPNFNKSGHYKPKMMRKQEYLDKRVSGMSREQIAEELNIQVPSLYKWLRQWDIKKPEDELAAMEALDVK</sequence>